<dbReference type="Pfam" id="PF00583">
    <property type="entry name" value="Acetyltransf_1"/>
    <property type="match status" value="1"/>
</dbReference>
<dbReference type="Proteomes" id="UP000251983">
    <property type="component" value="Chromosome"/>
</dbReference>
<evidence type="ECO:0000259" key="1">
    <source>
        <dbReference type="PROSITE" id="PS51186"/>
    </source>
</evidence>
<dbReference type="GO" id="GO:0016747">
    <property type="term" value="F:acyltransferase activity, transferring groups other than amino-acyl groups"/>
    <property type="evidence" value="ECO:0007669"/>
    <property type="project" value="InterPro"/>
</dbReference>
<protein>
    <recommendedName>
        <fullName evidence="1">N-acetyltransferase domain-containing protein</fullName>
    </recommendedName>
</protein>
<dbReference type="AlphaFoldDB" id="A0A6C7CXD7"/>
<organism evidence="2 3">
    <name type="scientific">Salmonella enterica subsp. salamae serovar 56:b:[1,5]</name>
    <dbReference type="NCBI Taxonomy" id="2577858"/>
    <lineage>
        <taxon>Bacteria</taxon>
        <taxon>Pseudomonadati</taxon>
        <taxon>Pseudomonadota</taxon>
        <taxon>Gammaproteobacteria</taxon>
        <taxon>Enterobacterales</taxon>
        <taxon>Enterobacteriaceae</taxon>
        <taxon>Salmonella</taxon>
    </lineage>
</organism>
<dbReference type="SUPFAM" id="SSF55729">
    <property type="entry name" value="Acyl-CoA N-acyltransferases (Nat)"/>
    <property type="match status" value="1"/>
</dbReference>
<evidence type="ECO:0000313" key="2">
    <source>
        <dbReference type="EMBL" id="AXC85531.1"/>
    </source>
</evidence>
<accession>A0A6C7CXD7</accession>
<reference evidence="2 3" key="1">
    <citation type="submission" date="2018-06" db="EMBL/GenBank/DDBJ databases">
        <title>Salmonella Enterica genomes from various sources.</title>
        <authorList>
            <person name="Nash J.H.E."/>
            <person name="Robertson J."/>
            <person name="Bessonov K."/>
        </authorList>
    </citation>
    <scope>NUCLEOTIDE SEQUENCE [LARGE SCALE GENOMIC DNA]</scope>
    <source>
        <strain evidence="2 3">SA20053897</strain>
    </source>
</reference>
<dbReference type="CDD" id="cd04301">
    <property type="entry name" value="NAT_SF"/>
    <property type="match status" value="1"/>
</dbReference>
<dbReference type="PROSITE" id="PS51186">
    <property type="entry name" value="GNAT"/>
    <property type="match status" value="1"/>
</dbReference>
<dbReference type="InterPro" id="IPR016181">
    <property type="entry name" value="Acyl_CoA_acyltransferase"/>
</dbReference>
<dbReference type="Gene3D" id="3.40.630.30">
    <property type="match status" value="1"/>
</dbReference>
<dbReference type="InterPro" id="IPR000182">
    <property type="entry name" value="GNAT_dom"/>
</dbReference>
<dbReference type="EMBL" id="CP029995">
    <property type="protein sequence ID" value="AXC85531.1"/>
    <property type="molecule type" value="Genomic_DNA"/>
</dbReference>
<sequence length="164" mass="19020">MELIKHKKWCRNMASYKIYNINNFSKEKFIDLVKENENQFIPPLSQRVELDNYLNKILTSAENYILFDDGLHTIASAVSCYANNGKYGFITMVLTDSRFRGKGYAVTLLKHVIADVFSRGYSEINLEVHKENNRAIKVYKELGFVFNSCNITDYRIMTLVAHSD</sequence>
<gene>
    <name evidence="2" type="ORF">DOE57_09495</name>
</gene>
<evidence type="ECO:0000313" key="3">
    <source>
        <dbReference type="Proteomes" id="UP000251983"/>
    </source>
</evidence>
<proteinExistence type="predicted"/>
<feature type="domain" description="N-acetyltransferase" evidence="1">
    <location>
        <begin position="19"/>
        <end position="162"/>
    </location>
</feature>
<name>A0A6C7CXD7_SALER</name>